<sequence>MEKKIENTYVNKKNLIKFIIGSAFGVLMFLVPIPYETSFTTLLDFVKMWIQALLGGSLIYIVTALLVVSAVVSLVDFLMKPDFIRKNRYLSKAFCTTPLYLISKIIGAVVGVMVLFQAGPEFVISPDTGGTIIDLCGTLFCILIAFSFVLPFLTDCGIMEFLGVIARPVVRPLFHVPGRASVDLIASWFGAANAAVILTREQYMKGFYTKREAGYIMTNFSLVSVPFCLMVAETLGLSGDFPVFYLCVCIVGIILAVIIARIPPIRTIPNTYREATGKQVAEDLPQEKGVLSYALESSCKRASEFHVDTVLVSGLEVMMGTLFDLIPIVASWGVVALAIATYTPFFDWISYPMGLYLQLFGVEDAFAVAPATLVGFTDMFIPALLLAGSDIAVKTTFIIGALSLVQIIYLTEVGTVVIKSEVPLGFWKLLLLFLERTLIAIPILVLLANLIYG</sequence>
<feature type="transmembrane region" description="Helical" evidence="1">
    <location>
        <begin position="325"/>
        <end position="345"/>
    </location>
</feature>
<reference evidence="3" key="2">
    <citation type="submission" date="2021-04" db="EMBL/GenBank/DDBJ databases">
        <authorList>
            <person name="Gilroy R."/>
        </authorList>
    </citation>
    <scope>NUCLEOTIDE SEQUENCE</scope>
    <source>
        <strain evidence="3">ChiW19-6364</strain>
    </source>
</reference>
<name>A0A9D2U543_9FIRM</name>
<feature type="transmembrane region" description="Helical" evidence="1">
    <location>
        <begin position="131"/>
        <end position="153"/>
    </location>
</feature>
<evidence type="ECO:0000256" key="1">
    <source>
        <dbReference type="SAM" id="Phobius"/>
    </source>
</evidence>
<feature type="transmembrane region" description="Helical" evidence="1">
    <location>
        <begin position="15"/>
        <end position="33"/>
    </location>
</feature>
<organism evidence="3 4">
    <name type="scientific">Candidatus Blautia stercoripullorum</name>
    <dbReference type="NCBI Taxonomy" id="2838502"/>
    <lineage>
        <taxon>Bacteria</taxon>
        <taxon>Bacillati</taxon>
        <taxon>Bacillota</taxon>
        <taxon>Clostridia</taxon>
        <taxon>Lachnospirales</taxon>
        <taxon>Lachnospiraceae</taxon>
        <taxon>Blautia</taxon>
    </lineage>
</organism>
<keyword evidence="1" id="KW-0812">Transmembrane</keyword>
<accession>A0A9D2U543</accession>
<feature type="transmembrane region" description="Helical" evidence="1">
    <location>
        <begin position="99"/>
        <end position="119"/>
    </location>
</feature>
<protein>
    <submittedName>
        <fullName evidence="3">YjiH family protein</fullName>
    </submittedName>
</protein>
<feature type="transmembrane region" description="Helical" evidence="1">
    <location>
        <begin position="213"/>
        <end position="237"/>
    </location>
</feature>
<feature type="transmembrane region" description="Helical" evidence="1">
    <location>
        <begin position="430"/>
        <end position="452"/>
    </location>
</feature>
<dbReference type="Proteomes" id="UP000823850">
    <property type="component" value="Unassembled WGS sequence"/>
</dbReference>
<evidence type="ECO:0000313" key="3">
    <source>
        <dbReference type="EMBL" id="HJD39108.1"/>
    </source>
</evidence>
<dbReference type="Pfam" id="PF07670">
    <property type="entry name" value="Gate"/>
    <property type="match status" value="1"/>
</dbReference>
<dbReference type="InterPro" id="IPR011642">
    <property type="entry name" value="Gate_dom"/>
</dbReference>
<feature type="transmembrane region" description="Helical" evidence="1">
    <location>
        <begin position="243"/>
        <end position="263"/>
    </location>
</feature>
<comment type="caution">
    <text evidence="3">The sequence shown here is derived from an EMBL/GenBank/DDBJ whole genome shotgun (WGS) entry which is preliminary data.</text>
</comment>
<keyword evidence="1" id="KW-0472">Membrane</keyword>
<feature type="transmembrane region" description="Helical" evidence="1">
    <location>
        <begin position="53"/>
        <end position="78"/>
    </location>
</feature>
<reference evidence="3" key="1">
    <citation type="journal article" date="2021" name="PeerJ">
        <title>Extensive microbial diversity within the chicken gut microbiome revealed by metagenomics and culture.</title>
        <authorList>
            <person name="Gilroy R."/>
            <person name="Ravi A."/>
            <person name="Getino M."/>
            <person name="Pursley I."/>
            <person name="Horton D.L."/>
            <person name="Alikhan N.F."/>
            <person name="Baker D."/>
            <person name="Gharbi K."/>
            <person name="Hall N."/>
            <person name="Watson M."/>
            <person name="Adriaenssens E.M."/>
            <person name="Foster-Nyarko E."/>
            <person name="Jarju S."/>
            <person name="Secka A."/>
            <person name="Antonio M."/>
            <person name="Oren A."/>
            <person name="Chaudhuri R.R."/>
            <person name="La Ragione R."/>
            <person name="Hildebrand F."/>
            <person name="Pallen M.J."/>
        </authorList>
    </citation>
    <scope>NUCLEOTIDE SEQUENCE</scope>
    <source>
        <strain evidence="3">ChiW19-6364</strain>
    </source>
</reference>
<feature type="transmembrane region" description="Helical" evidence="1">
    <location>
        <begin position="397"/>
        <end position="418"/>
    </location>
</feature>
<proteinExistence type="predicted"/>
<feature type="transmembrane region" description="Helical" evidence="1">
    <location>
        <begin position="365"/>
        <end position="385"/>
    </location>
</feature>
<dbReference type="AlphaFoldDB" id="A0A9D2U543"/>
<keyword evidence="1" id="KW-1133">Transmembrane helix</keyword>
<evidence type="ECO:0000259" key="2">
    <source>
        <dbReference type="Pfam" id="PF07670"/>
    </source>
</evidence>
<gene>
    <name evidence="3" type="ORF">H9913_03705</name>
</gene>
<evidence type="ECO:0000313" key="4">
    <source>
        <dbReference type="Proteomes" id="UP000823850"/>
    </source>
</evidence>
<dbReference type="EMBL" id="DWUX01000069">
    <property type="protein sequence ID" value="HJD39108.1"/>
    <property type="molecule type" value="Genomic_DNA"/>
</dbReference>
<feature type="domain" description="Nucleoside transporter/FeoB GTPase Gate" evidence="2">
    <location>
        <begin position="138"/>
        <end position="236"/>
    </location>
</feature>